<organism evidence="4 5">
    <name type="scientific">Brevibacterium spongiae</name>
    <dbReference type="NCBI Taxonomy" id="2909672"/>
    <lineage>
        <taxon>Bacteria</taxon>
        <taxon>Bacillati</taxon>
        <taxon>Actinomycetota</taxon>
        <taxon>Actinomycetes</taxon>
        <taxon>Micrococcales</taxon>
        <taxon>Brevibacteriaceae</taxon>
        <taxon>Brevibacterium</taxon>
    </lineage>
</organism>
<accession>A0ABY5SMG4</accession>
<evidence type="ECO:0000256" key="2">
    <source>
        <dbReference type="SAM" id="Phobius"/>
    </source>
</evidence>
<protein>
    <submittedName>
        <fullName evidence="4">CPBP family intramembrane metalloprotease</fullName>
    </submittedName>
</protein>
<dbReference type="EMBL" id="CP093443">
    <property type="protein sequence ID" value="UVI35757.1"/>
    <property type="molecule type" value="Genomic_DNA"/>
</dbReference>
<keyword evidence="5" id="KW-1185">Reference proteome</keyword>
<feature type="transmembrane region" description="Helical" evidence="2">
    <location>
        <begin position="85"/>
        <end position="107"/>
    </location>
</feature>
<sequence length="351" mass="38150">MPASGRPPRRNHQPPRRYHRQFAAQPGNRWFKPLLVAALTAVFYLIALIAQFAGFFVWALIAIGADGDFDTWVDTLVDFNTVTGVLFGLISVILMWPAAELATYCIYRRWFSSMISLGRGMRWRRLGRYLLFGTAVWVVCAIVMVLFSDGAMSDLTSGIVWNQHVLAMLIAFVLLVPFQATAEEIVFRGLAMNVIGAWLRHPAWAVLIPVPFFVFGHIYDLPGLIDVGIFAVIVGTLTVITGGLEAGIAFHIVNNLFAFALGVLAGADLNATSSPTAEVVMSIAAPIVFAVIVVFDHRRRGGASSRMDELSLHRGGPADSEPSRPRGDGSVYAGAGAHSEVSADTEGRTSF</sequence>
<proteinExistence type="predicted"/>
<keyword evidence="2" id="KW-0812">Transmembrane</keyword>
<keyword evidence="4" id="KW-0482">Metalloprotease</keyword>
<keyword evidence="4" id="KW-0378">Hydrolase</keyword>
<keyword evidence="2" id="KW-0472">Membrane</keyword>
<dbReference type="Proteomes" id="UP001064879">
    <property type="component" value="Chromosome"/>
</dbReference>
<feature type="transmembrane region" description="Helical" evidence="2">
    <location>
        <begin position="34"/>
        <end position="65"/>
    </location>
</feature>
<feature type="transmembrane region" description="Helical" evidence="2">
    <location>
        <begin position="221"/>
        <end position="241"/>
    </location>
</feature>
<gene>
    <name evidence="4" type="ORF">L1F31_16830</name>
</gene>
<evidence type="ECO:0000259" key="3">
    <source>
        <dbReference type="Pfam" id="PF02517"/>
    </source>
</evidence>
<evidence type="ECO:0000256" key="1">
    <source>
        <dbReference type="SAM" id="MobiDB-lite"/>
    </source>
</evidence>
<feature type="transmembrane region" description="Helical" evidence="2">
    <location>
        <begin position="279"/>
        <end position="297"/>
    </location>
</feature>
<evidence type="ECO:0000313" key="4">
    <source>
        <dbReference type="EMBL" id="UVI35757.1"/>
    </source>
</evidence>
<dbReference type="RefSeq" id="WP_265418374.1">
    <property type="nucleotide sequence ID" value="NZ_CP093443.1"/>
</dbReference>
<name>A0ABY5SMG4_9MICO</name>
<feature type="transmembrane region" description="Helical" evidence="2">
    <location>
        <begin position="248"/>
        <end position="267"/>
    </location>
</feature>
<feature type="transmembrane region" description="Helical" evidence="2">
    <location>
        <begin position="128"/>
        <end position="147"/>
    </location>
</feature>
<keyword evidence="4" id="KW-0645">Protease</keyword>
<reference evidence="4" key="1">
    <citation type="submission" date="2022-03" db="EMBL/GenBank/DDBJ databases">
        <title>Brevibacterium spongiae sp. nov., isolated from marine sponge.</title>
        <authorList>
            <person name="Li Z."/>
            <person name="Zhang M."/>
        </authorList>
    </citation>
    <scope>NUCLEOTIDE SEQUENCE</scope>
    <source>
        <strain evidence="4">WHS-Z9</strain>
    </source>
</reference>
<feature type="transmembrane region" description="Helical" evidence="2">
    <location>
        <begin position="159"/>
        <end position="178"/>
    </location>
</feature>
<dbReference type="InterPro" id="IPR003675">
    <property type="entry name" value="Rce1/LyrA-like_dom"/>
</dbReference>
<evidence type="ECO:0000313" key="5">
    <source>
        <dbReference type="Proteomes" id="UP001064879"/>
    </source>
</evidence>
<keyword evidence="2" id="KW-1133">Transmembrane helix</keyword>
<feature type="transmembrane region" description="Helical" evidence="2">
    <location>
        <begin position="190"/>
        <end position="215"/>
    </location>
</feature>
<feature type="domain" description="CAAX prenyl protease 2/Lysostaphin resistance protein A-like" evidence="3">
    <location>
        <begin position="168"/>
        <end position="257"/>
    </location>
</feature>
<feature type="region of interest" description="Disordered" evidence="1">
    <location>
        <begin position="306"/>
        <end position="351"/>
    </location>
</feature>
<dbReference type="GO" id="GO:0008237">
    <property type="term" value="F:metallopeptidase activity"/>
    <property type="evidence" value="ECO:0007669"/>
    <property type="project" value="UniProtKB-KW"/>
</dbReference>
<dbReference type="Pfam" id="PF02517">
    <property type="entry name" value="Rce1-like"/>
    <property type="match status" value="1"/>
</dbReference>